<evidence type="ECO:0000256" key="1">
    <source>
        <dbReference type="ARBA" id="ARBA00022500"/>
    </source>
</evidence>
<dbReference type="InterPro" id="IPR011324">
    <property type="entry name" value="Cytotoxic_necrot_fac-like_cat"/>
</dbReference>
<dbReference type="EC" id="3.5.1.44" evidence="3"/>
<evidence type="ECO:0000313" key="4">
    <source>
        <dbReference type="Proteomes" id="UP000190890"/>
    </source>
</evidence>
<dbReference type="AlphaFoldDB" id="A0A1S8TEI8"/>
<dbReference type="InterPro" id="IPR038592">
    <property type="entry name" value="CheD-like_sf"/>
</dbReference>
<protein>
    <submittedName>
        <fullName evidence="3">Chemoreceptor glutamine deamidase CheD</fullName>
        <ecNumber evidence="3">3.5.1.44</ecNumber>
    </submittedName>
</protein>
<dbReference type="OrthoDB" id="9807202at2"/>
<keyword evidence="2 3" id="KW-0378">Hydrolase</keyword>
<dbReference type="Gene3D" id="3.30.1330.200">
    <property type="match status" value="1"/>
</dbReference>
<accession>A0A1S8TEI8</accession>
<dbReference type="GO" id="GO:0050568">
    <property type="term" value="F:protein-glutamine glutaminase activity"/>
    <property type="evidence" value="ECO:0007669"/>
    <property type="project" value="UniProtKB-EC"/>
</dbReference>
<dbReference type="PANTHER" id="PTHR35147">
    <property type="entry name" value="CHEMORECEPTOR GLUTAMINE DEAMIDASE CHED-RELATED"/>
    <property type="match status" value="1"/>
</dbReference>
<organism evidence="3 4">
    <name type="scientific">Clostridium puniceum</name>
    <dbReference type="NCBI Taxonomy" id="29367"/>
    <lineage>
        <taxon>Bacteria</taxon>
        <taxon>Bacillati</taxon>
        <taxon>Bacillota</taxon>
        <taxon>Clostridia</taxon>
        <taxon>Eubacteriales</taxon>
        <taxon>Clostridiaceae</taxon>
        <taxon>Clostridium</taxon>
    </lineage>
</organism>
<dbReference type="GO" id="GO:0006935">
    <property type="term" value="P:chemotaxis"/>
    <property type="evidence" value="ECO:0007669"/>
    <property type="project" value="UniProtKB-KW"/>
</dbReference>
<dbReference type="EMBL" id="LZZM01000177">
    <property type="protein sequence ID" value="OOM76138.1"/>
    <property type="molecule type" value="Genomic_DNA"/>
</dbReference>
<dbReference type="SUPFAM" id="SSF64438">
    <property type="entry name" value="CNF1/YfiH-like putative cysteine hydrolases"/>
    <property type="match status" value="1"/>
</dbReference>
<keyword evidence="4" id="KW-1185">Reference proteome</keyword>
<name>A0A1S8TEI8_9CLOT</name>
<evidence type="ECO:0000256" key="2">
    <source>
        <dbReference type="ARBA" id="ARBA00022801"/>
    </source>
</evidence>
<sequence>MEYVVGIGEYIISANQKDVVKTFALSTCVGIVIYDVNKKILAMAHVLLPKSINGKEAYSYNSAKYADTAVFNMVRDMKRKYKCNMYDLKASLFGGIDSEVKDYFKVGEKNLAVIKEILNKMNIRYDSANTGGRISRTLIAYTGTGDIEVKTMAIPNNMK</sequence>
<comment type="caution">
    <text evidence="3">The sequence shown here is derived from an EMBL/GenBank/DDBJ whole genome shotgun (WGS) entry which is preliminary data.</text>
</comment>
<dbReference type="STRING" id="29367.CLPUN_28620"/>
<keyword evidence="3" id="KW-0675">Receptor</keyword>
<gene>
    <name evidence="3" type="primary">cheD_2</name>
    <name evidence="3" type="ORF">CLPUN_28620</name>
</gene>
<dbReference type="Pfam" id="PF03975">
    <property type="entry name" value="CheD"/>
    <property type="match status" value="1"/>
</dbReference>
<dbReference type="Proteomes" id="UP000190890">
    <property type="component" value="Unassembled WGS sequence"/>
</dbReference>
<keyword evidence="1" id="KW-0145">Chemotaxis</keyword>
<proteinExistence type="predicted"/>
<dbReference type="PANTHER" id="PTHR35147:SF1">
    <property type="entry name" value="CHEMORECEPTOR GLUTAMINE DEAMIDASE CHED-RELATED"/>
    <property type="match status" value="1"/>
</dbReference>
<dbReference type="CDD" id="cd16352">
    <property type="entry name" value="CheD"/>
    <property type="match status" value="1"/>
</dbReference>
<evidence type="ECO:0000313" key="3">
    <source>
        <dbReference type="EMBL" id="OOM76138.1"/>
    </source>
</evidence>
<dbReference type="InterPro" id="IPR005659">
    <property type="entry name" value="Chemorcpt_Glu_NH3ase_CheD"/>
</dbReference>
<dbReference type="RefSeq" id="WP_077847951.1">
    <property type="nucleotide sequence ID" value="NZ_LZZM01000177.1"/>
</dbReference>
<reference evidence="3 4" key="1">
    <citation type="submission" date="2016-05" db="EMBL/GenBank/DDBJ databases">
        <title>Microbial solvent formation.</title>
        <authorList>
            <person name="Poehlein A."/>
            <person name="Montoya Solano J.D."/>
            <person name="Flitsch S."/>
            <person name="Krabben P."/>
            <person name="Duerre P."/>
            <person name="Daniel R."/>
        </authorList>
    </citation>
    <scope>NUCLEOTIDE SEQUENCE [LARGE SCALE GENOMIC DNA]</scope>
    <source>
        <strain evidence="3 4">DSM 2619</strain>
    </source>
</reference>